<dbReference type="GeneID" id="106745376"/>
<dbReference type="PROSITE" id="PS00842">
    <property type="entry name" value="XPG_2"/>
    <property type="match status" value="1"/>
</dbReference>
<keyword evidence="6 17" id="KW-0479">Metal-binding</keyword>
<keyword evidence="9 17" id="KW-0228">DNA excision</keyword>
<dbReference type="Pfam" id="PF00752">
    <property type="entry name" value="XPG_N"/>
    <property type="match status" value="1"/>
</dbReference>
<dbReference type="Pfam" id="PF00867">
    <property type="entry name" value="XPG_I"/>
    <property type="match status" value="1"/>
</dbReference>
<evidence type="ECO:0000256" key="1">
    <source>
        <dbReference type="ARBA" id="ARBA00004123"/>
    </source>
</evidence>
<evidence type="ECO:0000313" key="22">
    <source>
        <dbReference type="RefSeq" id="XP_014476425.1"/>
    </source>
</evidence>
<feature type="compositionally biased region" description="Polar residues" evidence="18">
    <location>
        <begin position="685"/>
        <end position="710"/>
    </location>
</feature>
<keyword evidence="16 17" id="KW-0539">Nucleus</keyword>
<evidence type="ECO:0000256" key="10">
    <source>
        <dbReference type="ARBA" id="ARBA00022801"/>
    </source>
</evidence>
<protein>
    <recommendedName>
        <fullName evidence="3 17">Exonuclease 1</fullName>
        <ecNumber evidence="17">3.1.-.-</ecNumber>
    </recommendedName>
</protein>
<evidence type="ECO:0000256" key="12">
    <source>
        <dbReference type="ARBA" id="ARBA00022842"/>
    </source>
</evidence>
<feature type="domain" description="XPG N-terminal" evidence="20">
    <location>
        <begin position="1"/>
        <end position="99"/>
    </location>
</feature>
<sequence length="764" mass="87579">MGITGLLPLLEKASKRTNISEFSGDTVAIDTYCWLHKGVFSCAEKVMMGQTTNAYVLYCTKFINMLLKHNIKPILVFDGRHLPAKEKTEIKRREARQRNRRKALELIKMGQTNEGKNLLKRAIDITHEMALELIKYCQSENIDCIVAPYEADAQLAYLNISNIADVVITEDSDLTLFGCKKIFFKMDINGNGVLIEQDRLHLAMDMRPEQFNMDELRYICILSGCDYLPSLPGIGLKKAQKFITRNTDPNIHKALVRIGSVLNMKSLEVTQEYRDAFILADITFKHQLVFCPLRRKQVRLSPPTTDITEDQLRYAGQELNADLALQLALGNCDPCTLKMLHNFNPDKIEKKRKRSTETGRITINHTSIWSGNYELRDKSKGKNHTSIFGNAITNSFVITERKQVLQRDSLKDECVPSKLNNNLTAQCDNVLECQNVQENILDMYNCQDTKLIASPEQKSEQILSLENNMSPELSRQRNPFVKRVSELMTSPSVLSSGNNRQRGRNLMRIRRTIIDENTIVESRYFSKKDNEQHDISKLGNNTEVANSESNVGCNIIADADGDIRNVHSRTSHEQLSSIENTVSAENMNDTLFTNQNEFLTNFYENVHERSYSDDRITEISSTIQCTRINDSYVSDDSLALSSNVKHIDHFIDHEKTSKLRGDLRKWSNMKSYQVTPRRRIENSKKQITPKSASPKVNSITKQTRPTRQLSSVPNQQNLLSMYGFQKRYGKMFFFNFVYVTHKDIIYAKNCNKFIDCSLFIQVDS</sequence>
<dbReference type="GO" id="GO:0035312">
    <property type="term" value="F:5'-3' DNA exonuclease activity"/>
    <property type="evidence" value="ECO:0007669"/>
    <property type="project" value="UniProtKB-UniRule"/>
</dbReference>
<evidence type="ECO:0000256" key="3">
    <source>
        <dbReference type="ARBA" id="ARBA00020324"/>
    </source>
</evidence>
<dbReference type="InterPro" id="IPR044752">
    <property type="entry name" value="PIN-like_EXO1"/>
</dbReference>
<dbReference type="PANTHER" id="PTHR11081">
    <property type="entry name" value="FLAP ENDONUCLEASE FAMILY MEMBER"/>
    <property type="match status" value="1"/>
</dbReference>
<dbReference type="SMART" id="SM00485">
    <property type="entry name" value="XPGN"/>
    <property type="match status" value="1"/>
</dbReference>
<evidence type="ECO:0000259" key="19">
    <source>
        <dbReference type="SMART" id="SM00484"/>
    </source>
</evidence>
<dbReference type="CDD" id="cd09908">
    <property type="entry name" value="H3TH_EXO1"/>
    <property type="match status" value="1"/>
</dbReference>
<dbReference type="InterPro" id="IPR006085">
    <property type="entry name" value="XPG_DNA_repair_N"/>
</dbReference>
<dbReference type="GO" id="GO:0046872">
    <property type="term" value="F:metal ion binding"/>
    <property type="evidence" value="ECO:0007669"/>
    <property type="project" value="UniProtKB-UniRule"/>
</dbReference>
<comment type="cofactor">
    <cofactor evidence="17">
        <name>Mg(2+)</name>
        <dbReference type="ChEBI" id="CHEBI:18420"/>
    </cofactor>
    <text evidence="17">Binds 2 magnesium ions per subunit. They probably participate in the reaction catalyzed by the enzyme. May bind an additional third magnesium ion after substrate binding.</text>
</comment>
<dbReference type="KEGG" id="dqu:106745376"/>
<comment type="subcellular location">
    <subcellularLocation>
        <location evidence="1 17">Nucleus</location>
    </subcellularLocation>
</comment>
<dbReference type="SMART" id="SM00279">
    <property type="entry name" value="HhH2"/>
    <property type="match status" value="1"/>
</dbReference>
<keyword evidence="12 17" id="KW-0460">Magnesium</keyword>
<evidence type="ECO:0000256" key="6">
    <source>
        <dbReference type="ARBA" id="ARBA00022723"/>
    </source>
</evidence>
<dbReference type="Gene3D" id="1.10.150.20">
    <property type="entry name" value="5' to 3' exonuclease, C-terminal subdomain"/>
    <property type="match status" value="1"/>
</dbReference>
<evidence type="ECO:0000256" key="4">
    <source>
        <dbReference type="ARBA" id="ARBA00022553"/>
    </source>
</evidence>
<evidence type="ECO:0000256" key="14">
    <source>
        <dbReference type="ARBA" id="ARBA00023125"/>
    </source>
</evidence>
<name>A0A6P3XDI9_DINQU</name>
<evidence type="ECO:0000259" key="20">
    <source>
        <dbReference type="SMART" id="SM00485"/>
    </source>
</evidence>
<evidence type="ECO:0000256" key="8">
    <source>
        <dbReference type="ARBA" id="ARBA00022763"/>
    </source>
</evidence>
<dbReference type="InterPro" id="IPR006084">
    <property type="entry name" value="XPG/Rad2"/>
</dbReference>
<dbReference type="RefSeq" id="XP_014476425.1">
    <property type="nucleotide sequence ID" value="XM_014620939.1"/>
</dbReference>
<evidence type="ECO:0000256" key="13">
    <source>
        <dbReference type="ARBA" id="ARBA00022881"/>
    </source>
</evidence>
<dbReference type="SUPFAM" id="SSF88723">
    <property type="entry name" value="PIN domain-like"/>
    <property type="match status" value="1"/>
</dbReference>
<dbReference type="GO" id="GO:0017108">
    <property type="term" value="F:5'-flap endonuclease activity"/>
    <property type="evidence" value="ECO:0007669"/>
    <property type="project" value="TreeGrafter"/>
</dbReference>
<dbReference type="CDD" id="cd09857">
    <property type="entry name" value="PIN_EXO1"/>
    <property type="match status" value="1"/>
</dbReference>
<evidence type="ECO:0000256" key="16">
    <source>
        <dbReference type="ARBA" id="ARBA00023242"/>
    </source>
</evidence>
<dbReference type="Gene3D" id="3.40.50.1010">
    <property type="entry name" value="5'-nuclease"/>
    <property type="match status" value="1"/>
</dbReference>
<dbReference type="PANTHER" id="PTHR11081:SF8">
    <property type="entry name" value="EXONUCLEASE 1"/>
    <property type="match status" value="1"/>
</dbReference>
<dbReference type="GO" id="GO:0003677">
    <property type="term" value="F:DNA binding"/>
    <property type="evidence" value="ECO:0007669"/>
    <property type="project" value="UniProtKB-UniRule"/>
</dbReference>
<dbReference type="EC" id="3.1.-.-" evidence="17"/>
<dbReference type="FunFam" id="1.10.150.20:FF:000011">
    <property type="entry name" value="exonuclease 1"/>
    <property type="match status" value="1"/>
</dbReference>
<evidence type="ECO:0000256" key="7">
    <source>
        <dbReference type="ARBA" id="ARBA00022759"/>
    </source>
</evidence>
<evidence type="ECO:0000313" key="21">
    <source>
        <dbReference type="Proteomes" id="UP000515204"/>
    </source>
</evidence>
<dbReference type="GO" id="GO:0006298">
    <property type="term" value="P:mismatch repair"/>
    <property type="evidence" value="ECO:0007669"/>
    <property type="project" value="TreeGrafter"/>
</dbReference>
<evidence type="ECO:0000256" key="11">
    <source>
        <dbReference type="ARBA" id="ARBA00022839"/>
    </source>
</evidence>
<dbReference type="GO" id="GO:0006310">
    <property type="term" value="P:DNA recombination"/>
    <property type="evidence" value="ECO:0007669"/>
    <property type="project" value="TreeGrafter"/>
</dbReference>
<keyword evidence="10 17" id="KW-0378">Hydrolase</keyword>
<dbReference type="PRINTS" id="PR00853">
    <property type="entry name" value="XPGRADSUPER"/>
</dbReference>
<organism evidence="21 22">
    <name type="scientific">Dinoponera quadriceps</name>
    <name type="common">South American ant</name>
    <dbReference type="NCBI Taxonomy" id="609295"/>
    <lineage>
        <taxon>Eukaryota</taxon>
        <taxon>Metazoa</taxon>
        <taxon>Ecdysozoa</taxon>
        <taxon>Arthropoda</taxon>
        <taxon>Hexapoda</taxon>
        <taxon>Insecta</taxon>
        <taxon>Pterygota</taxon>
        <taxon>Neoptera</taxon>
        <taxon>Endopterygota</taxon>
        <taxon>Hymenoptera</taxon>
        <taxon>Apocrita</taxon>
        <taxon>Aculeata</taxon>
        <taxon>Formicoidea</taxon>
        <taxon>Formicidae</taxon>
        <taxon>Ponerinae</taxon>
        <taxon>Ponerini</taxon>
        <taxon>Dinoponera</taxon>
    </lineage>
</organism>
<keyword evidence="15 17" id="KW-0234">DNA repair</keyword>
<dbReference type="InterPro" id="IPR036279">
    <property type="entry name" value="5-3_exonuclease_C_sf"/>
</dbReference>
<comment type="function">
    <text evidence="17">5'-&gt;3' double-stranded DNA exonuclease which may also possess a cryptic 3'-&gt;5' double-stranded DNA exonuclease activity. Functions in DNA mismatch repair.</text>
</comment>
<keyword evidence="8 17" id="KW-0227">DNA damage</keyword>
<dbReference type="SUPFAM" id="SSF47807">
    <property type="entry name" value="5' to 3' exonuclease, C-terminal subdomain"/>
    <property type="match status" value="1"/>
</dbReference>
<dbReference type="GO" id="GO:0005634">
    <property type="term" value="C:nucleus"/>
    <property type="evidence" value="ECO:0007669"/>
    <property type="project" value="UniProtKB-SubCell"/>
</dbReference>
<dbReference type="InterPro" id="IPR006086">
    <property type="entry name" value="XPG-I_dom"/>
</dbReference>
<keyword evidence="5 17" id="KW-0540">Nuclease</keyword>
<evidence type="ECO:0000256" key="9">
    <source>
        <dbReference type="ARBA" id="ARBA00022769"/>
    </source>
</evidence>
<keyword evidence="13 17" id="KW-0267">Excision nuclease</keyword>
<evidence type="ECO:0000256" key="15">
    <source>
        <dbReference type="ARBA" id="ARBA00023204"/>
    </source>
</evidence>
<dbReference type="InterPro" id="IPR019974">
    <property type="entry name" value="XPG_CS"/>
</dbReference>
<dbReference type="PROSITE" id="PS00841">
    <property type="entry name" value="XPG_1"/>
    <property type="match status" value="1"/>
</dbReference>
<comment type="similarity">
    <text evidence="2 17">Belongs to the XPG/RAD2 endonuclease family. EXO1 subfamily.</text>
</comment>
<dbReference type="CTD" id="35119"/>
<reference evidence="22" key="1">
    <citation type="submission" date="2025-08" db="UniProtKB">
        <authorList>
            <consortium name="RefSeq"/>
        </authorList>
    </citation>
    <scope>IDENTIFICATION</scope>
</reference>
<keyword evidence="7" id="KW-0255">Endonuclease</keyword>
<dbReference type="AlphaFoldDB" id="A0A6P3XDI9"/>
<dbReference type="OrthoDB" id="26491at2759"/>
<dbReference type="InterPro" id="IPR029060">
    <property type="entry name" value="PIN-like_dom_sf"/>
</dbReference>
<dbReference type="FunFam" id="3.40.50.1010:FF:000002">
    <property type="entry name" value="Exonuclease 1, putative"/>
    <property type="match status" value="1"/>
</dbReference>
<keyword evidence="11 17" id="KW-0269">Exonuclease</keyword>
<evidence type="ECO:0000256" key="2">
    <source>
        <dbReference type="ARBA" id="ARBA00010563"/>
    </source>
</evidence>
<dbReference type="Proteomes" id="UP000515204">
    <property type="component" value="Unplaced"/>
</dbReference>
<keyword evidence="14 17" id="KW-0238">DNA-binding</keyword>
<feature type="domain" description="XPG-I" evidence="19">
    <location>
        <begin position="138"/>
        <end position="211"/>
    </location>
</feature>
<proteinExistence type="inferred from homology"/>
<keyword evidence="21" id="KW-1185">Reference proteome</keyword>
<evidence type="ECO:0000256" key="5">
    <source>
        <dbReference type="ARBA" id="ARBA00022722"/>
    </source>
</evidence>
<feature type="region of interest" description="Disordered" evidence="18">
    <location>
        <begin position="678"/>
        <end position="710"/>
    </location>
</feature>
<gene>
    <name evidence="22" type="primary">LOC106745376</name>
</gene>
<evidence type="ECO:0000256" key="17">
    <source>
        <dbReference type="RuleBase" id="RU910737"/>
    </source>
</evidence>
<dbReference type="SMART" id="SM00484">
    <property type="entry name" value="XPGI"/>
    <property type="match status" value="1"/>
</dbReference>
<dbReference type="InterPro" id="IPR008918">
    <property type="entry name" value="HhH2"/>
</dbReference>
<dbReference type="InterPro" id="IPR037315">
    <property type="entry name" value="EXO1_H3TH"/>
</dbReference>
<accession>A0A6P3XDI9</accession>
<evidence type="ECO:0000256" key="18">
    <source>
        <dbReference type="SAM" id="MobiDB-lite"/>
    </source>
</evidence>
<keyword evidence="4" id="KW-0597">Phosphoprotein</keyword>